<proteinExistence type="predicted"/>
<dbReference type="SUPFAM" id="SSF52317">
    <property type="entry name" value="Class I glutamine amidotransferase-like"/>
    <property type="match status" value="1"/>
</dbReference>
<keyword evidence="3" id="KW-0121">Carboxypeptidase</keyword>
<dbReference type="EMBL" id="AP012338">
    <property type="protein sequence ID" value="BAM03765.1"/>
    <property type="molecule type" value="Genomic_DNA"/>
</dbReference>
<dbReference type="KEGG" id="phm:PSMK_16060"/>
<dbReference type="eggNOG" id="COG4242">
    <property type="taxonomic scope" value="Bacteria"/>
</dbReference>
<dbReference type="OrthoDB" id="9799980at2"/>
<feature type="signal peptide" evidence="2">
    <location>
        <begin position="1"/>
        <end position="20"/>
    </location>
</feature>
<feature type="chain" id="PRO_5003629194" evidence="2">
    <location>
        <begin position="21"/>
        <end position="369"/>
    </location>
</feature>
<dbReference type="InterPro" id="IPR011811">
    <property type="entry name" value="Peptidase_S51_cyanophycinase"/>
</dbReference>
<dbReference type="InterPro" id="IPR029062">
    <property type="entry name" value="Class_I_gatase-like"/>
</dbReference>
<keyword evidence="3" id="KW-0378">Hydrolase</keyword>
<dbReference type="HOGENOM" id="CLU_053928_0_0_0"/>
<evidence type="ECO:0000313" key="4">
    <source>
        <dbReference type="Proteomes" id="UP000007881"/>
    </source>
</evidence>
<dbReference type="RefSeq" id="WP_014436983.1">
    <property type="nucleotide sequence ID" value="NC_017080.1"/>
</dbReference>
<dbReference type="GO" id="GO:0008241">
    <property type="term" value="F:peptidyl-dipeptidase activity"/>
    <property type="evidence" value="ECO:0007669"/>
    <property type="project" value="UniProtKB-EC"/>
</dbReference>
<dbReference type="GO" id="GO:0004180">
    <property type="term" value="F:carboxypeptidase activity"/>
    <property type="evidence" value="ECO:0007669"/>
    <property type="project" value="UniProtKB-KW"/>
</dbReference>
<sequence length="369" mass="39339">MTRSLLTLSLFLSLACGAAAQGTLVIVGGGLKPENEAVYRAVLDRMPADGRLGVLPTASGVPEESGPLTVQDFEQYAGPEQRIELIDLRNGEVDKANDPAWAARIKACDALWFTGGDQARIVSTFRVEPVGDANPELEDGPDSLAYAAVKGVLEKRGVVAGTSAGAAMMSDPMILWGNSHEALLVGVVNDVPDFGVGLGRGMGLLPGVIVDQHFFERKRLGRLLVAGATSGERMLFGIAENTALVLDFQSPDSVEVVGEGQVMVAEITQIHAYADGRKRPGAFLLTCIPSGLTLRDGKEPPDAMRRPDAEEVNDWMSGAPRAYEGPPAFRVEPEPTTQRSGWGGFRIVPQDEARTAFTEASEQLEAARE</sequence>
<dbReference type="Gene3D" id="3.40.50.880">
    <property type="match status" value="1"/>
</dbReference>
<protein>
    <submittedName>
        <fullName evidence="3">Cyanophycinase</fullName>
        <ecNumber evidence="3">3.4.15.6</ecNumber>
    </submittedName>
</protein>
<accession>I0IES7</accession>
<reference evidence="3 4" key="1">
    <citation type="submission" date="2012-02" db="EMBL/GenBank/DDBJ databases">
        <title>Complete genome sequence of Phycisphaera mikurensis NBRC 102666.</title>
        <authorList>
            <person name="Ankai A."/>
            <person name="Hosoyama A."/>
            <person name="Terui Y."/>
            <person name="Sekine M."/>
            <person name="Fukai R."/>
            <person name="Kato Y."/>
            <person name="Nakamura S."/>
            <person name="Yamada-Narita S."/>
            <person name="Kawakoshi A."/>
            <person name="Fukunaga Y."/>
            <person name="Yamazaki S."/>
            <person name="Fujita N."/>
        </authorList>
    </citation>
    <scope>NUCLEOTIDE SEQUENCE [LARGE SCALE GENOMIC DNA]</scope>
    <source>
        <strain evidence="4">NBRC 102666 / KCTC 22515 / FYK2301M01</strain>
    </source>
</reference>
<gene>
    <name evidence="3" type="ordered locus">PSMK_16060</name>
</gene>
<keyword evidence="4" id="KW-1185">Reference proteome</keyword>
<dbReference type="CDD" id="cd03145">
    <property type="entry name" value="GAT1_cyanophycinase"/>
    <property type="match status" value="1"/>
</dbReference>
<dbReference type="PANTHER" id="PTHR36175:SF1">
    <property type="entry name" value="CYANOPHYCINASE"/>
    <property type="match status" value="1"/>
</dbReference>
<evidence type="ECO:0000256" key="1">
    <source>
        <dbReference type="SAM" id="MobiDB-lite"/>
    </source>
</evidence>
<name>I0IES7_PHYMF</name>
<dbReference type="EC" id="3.4.15.6" evidence="3"/>
<keyword evidence="3" id="KW-0645">Protease</keyword>
<keyword evidence="2" id="KW-0732">Signal</keyword>
<dbReference type="STRING" id="1142394.PSMK_16060"/>
<feature type="region of interest" description="Disordered" evidence="1">
    <location>
        <begin position="317"/>
        <end position="345"/>
    </location>
</feature>
<dbReference type="AlphaFoldDB" id="I0IES7"/>
<dbReference type="NCBIfam" id="TIGR02069">
    <property type="entry name" value="cyanophycinase"/>
    <property type="match status" value="1"/>
</dbReference>
<dbReference type="Proteomes" id="UP000007881">
    <property type="component" value="Chromosome"/>
</dbReference>
<dbReference type="PROSITE" id="PS51257">
    <property type="entry name" value="PROKAR_LIPOPROTEIN"/>
    <property type="match status" value="1"/>
</dbReference>
<dbReference type="PANTHER" id="PTHR36175">
    <property type="entry name" value="CYANOPHYCINASE"/>
    <property type="match status" value="1"/>
</dbReference>
<evidence type="ECO:0000313" key="3">
    <source>
        <dbReference type="EMBL" id="BAM03765.1"/>
    </source>
</evidence>
<dbReference type="PATRIC" id="fig|1142394.8.peg.1651"/>
<evidence type="ECO:0000256" key="2">
    <source>
        <dbReference type="SAM" id="SignalP"/>
    </source>
</evidence>
<organism evidence="3 4">
    <name type="scientific">Phycisphaera mikurensis (strain NBRC 102666 / KCTC 22515 / FYK2301M01)</name>
    <dbReference type="NCBI Taxonomy" id="1142394"/>
    <lineage>
        <taxon>Bacteria</taxon>
        <taxon>Pseudomonadati</taxon>
        <taxon>Planctomycetota</taxon>
        <taxon>Phycisphaerae</taxon>
        <taxon>Phycisphaerales</taxon>
        <taxon>Phycisphaeraceae</taxon>
        <taxon>Phycisphaera</taxon>
    </lineage>
</organism>